<dbReference type="PANTHER" id="PTHR45339:SF1">
    <property type="entry name" value="HYBRID SIGNAL TRANSDUCTION HISTIDINE KINASE J"/>
    <property type="match status" value="1"/>
</dbReference>
<dbReference type="SUPFAM" id="SSF47226">
    <property type="entry name" value="Histidine-containing phosphotransfer domain, HPT domain"/>
    <property type="match status" value="1"/>
</dbReference>
<dbReference type="Gene3D" id="3.30.565.10">
    <property type="entry name" value="Histidine kinase-like ATPase, C-terminal domain"/>
    <property type="match status" value="1"/>
</dbReference>
<evidence type="ECO:0000256" key="3">
    <source>
        <dbReference type="ARBA" id="ARBA00012438"/>
    </source>
</evidence>
<dbReference type="InterPro" id="IPR004358">
    <property type="entry name" value="Sig_transdc_His_kin-like_C"/>
</dbReference>
<feature type="domain" description="Histidine kinase" evidence="18">
    <location>
        <begin position="421"/>
        <end position="643"/>
    </location>
</feature>
<dbReference type="Pfam" id="PF13426">
    <property type="entry name" value="PAS_9"/>
    <property type="match status" value="1"/>
</dbReference>
<keyword evidence="7" id="KW-0812">Transmembrane</keyword>
<dbReference type="Gene3D" id="1.10.287.130">
    <property type="match status" value="1"/>
</dbReference>
<evidence type="ECO:0000256" key="15">
    <source>
        <dbReference type="ARBA" id="ARBA00068150"/>
    </source>
</evidence>
<dbReference type="GO" id="GO:0005524">
    <property type="term" value="F:ATP binding"/>
    <property type="evidence" value="ECO:0007669"/>
    <property type="project" value="UniProtKB-KW"/>
</dbReference>
<dbReference type="InterPro" id="IPR036097">
    <property type="entry name" value="HisK_dim/P_sf"/>
</dbReference>
<dbReference type="SUPFAM" id="SSF52172">
    <property type="entry name" value="CheY-like"/>
    <property type="match status" value="2"/>
</dbReference>
<dbReference type="InterPro" id="IPR001789">
    <property type="entry name" value="Sig_transdc_resp-reg_receiver"/>
</dbReference>
<reference evidence="22 23" key="1">
    <citation type="submission" date="2019-03" db="EMBL/GenBank/DDBJ databases">
        <title>Genomic Encyclopedia of Archaeal and Bacterial Type Strains, Phase II (KMG-II): from individual species to whole genera.</title>
        <authorList>
            <person name="Goeker M."/>
        </authorList>
    </citation>
    <scope>NUCLEOTIDE SEQUENCE [LARGE SCALE GENOMIC DNA]</scope>
    <source>
        <strain evidence="22 23">DSM 22554</strain>
    </source>
</reference>
<dbReference type="RefSeq" id="WP_132221070.1">
    <property type="nucleotide sequence ID" value="NZ_SMGO01000001.1"/>
</dbReference>
<evidence type="ECO:0000256" key="12">
    <source>
        <dbReference type="ARBA" id="ARBA00023012"/>
    </source>
</evidence>
<keyword evidence="4" id="KW-1003">Cell membrane</keyword>
<evidence type="ECO:0000256" key="5">
    <source>
        <dbReference type="ARBA" id="ARBA00022553"/>
    </source>
</evidence>
<dbReference type="InterPro" id="IPR035965">
    <property type="entry name" value="PAS-like_dom_sf"/>
</dbReference>
<feature type="domain" description="Response regulatory" evidence="19">
    <location>
        <begin position="798"/>
        <end position="916"/>
    </location>
</feature>
<dbReference type="PROSITE" id="PS50112">
    <property type="entry name" value="PAS"/>
    <property type="match status" value="2"/>
</dbReference>
<dbReference type="CDD" id="cd00130">
    <property type="entry name" value="PAS"/>
    <property type="match status" value="2"/>
</dbReference>
<dbReference type="SUPFAM" id="SSF47384">
    <property type="entry name" value="Homodimeric domain of signal transducing histidine kinase"/>
    <property type="match status" value="1"/>
</dbReference>
<accession>A0A4V2PY93</accession>
<dbReference type="CDD" id="cd00082">
    <property type="entry name" value="HisKA"/>
    <property type="match status" value="1"/>
</dbReference>
<evidence type="ECO:0000259" key="19">
    <source>
        <dbReference type="PROSITE" id="PS50110"/>
    </source>
</evidence>
<organism evidence="22 23">
    <name type="scientific">Albibacterium bauzanense</name>
    <dbReference type="NCBI Taxonomy" id="653929"/>
    <lineage>
        <taxon>Bacteria</taxon>
        <taxon>Pseudomonadati</taxon>
        <taxon>Bacteroidota</taxon>
        <taxon>Sphingobacteriia</taxon>
        <taxon>Sphingobacteriales</taxon>
        <taxon>Sphingobacteriaceae</taxon>
        <taxon>Albibacterium</taxon>
    </lineage>
</organism>
<evidence type="ECO:0000256" key="9">
    <source>
        <dbReference type="ARBA" id="ARBA00022777"/>
    </source>
</evidence>
<comment type="subunit">
    <text evidence="14">At low DSF concentrations, interacts with RpfF.</text>
</comment>
<feature type="domain" description="PAS" evidence="20">
    <location>
        <begin position="158"/>
        <end position="228"/>
    </location>
</feature>
<evidence type="ECO:0000313" key="22">
    <source>
        <dbReference type="EMBL" id="TCK85121.1"/>
    </source>
</evidence>
<dbReference type="SMART" id="SM00387">
    <property type="entry name" value="HATPase_c"/>
    <property type="match status" value="1"/>
</dbReference>
<dbReference type="InterPro" id="IPR011006">
    <property type="entry name" value="CheY-like_superfamily"/>
</dbReference>
<dbReference type="OrthoDB" id="9811889at2"/>
<proteinExistence type="predicted"/>
<feature type="domain" description="HPt" evidence="21">
    <location>
        <begin position="952"/>
        <end position="1044"/>
    </location>
</feature>
<dbReference type="SUPFAM" id="SSF55785">
    <property type="entry name" value="PYP-like sensor domain (PAS domain)"/>
    <property type="match status" value="2"/>
</dbReference>
<feature type="domain" description="Response regulatory" evidence="19">
    <location>
        <begin position="658"/>
        <end position="776"/>
    </location>
</feature>
<comment type="subcellular location">
    <subcellularLocation>
        <location evidence="2">Cell membrane</location>
        <topology evidence="2">Multi-pass membrane protein</topology>
    </subcellularLocation>
</comment>
<sequence>MKKKHLLKALRKYSQLNVKIKNENIFDLLNESVALIADVPLSNICLFQGDEMDFIANYGLKFNLNSLSQLPYRDLIVHNNFFEIKDIEASNYHNLTGFNENKICFFATHPFYDSEGSLLGTINLYDYKKRKLNVEQKQYILKAANRASQITIDRKTVQASQLLEILFESTDDLIVVSNREKILHINPAASKLLGYSQVEILKSELTRYFHPDDVQSFEEAVKLHSKGRVLKKLTNRLISKCGKTHYIQWASVLEEETRLIYSIGRDITNLEEQKNLLSQSEKRFRAFFENSQNLFCMHNLEGNFLSVNKTGADMVGYTIEEIKQISLFDIIPENNQVLLKQYLNTIKTKGRAEGIMKVITKTGNIRTWLFNNVLQQDDQEKEYVIGSAVDLTERFELEGQLKDAKRNAIQASSAKSEFLANMSHEIRTPLNGIIGFTDLMLKTKLDNTQQQYVNIINQSGSTLLGIINDILDFSKIEAGKLILNNEKVDLQDMASQTCSIVTYGVEQKKVELLLDISENAPRYIWADETRLKQILVNLLSNAIKFTEEGEVELKITPMQEFSDGKTSIRFEVRDTGIGIKKEKQKEIFEAFAQEDGSITKKYGGTGLGLTISNSLLKLADSKLHLISDVGMGSCFYFDLTFKTEKDEPEDVSLKDVKSVLVVDDNANNRRILKHMLELKKITVNDVDSGSQALRELQSGKNYDVIIMDYHMPFMDGIETIRKIKSIIHAQKQPIIMLYSSSDDDQLQEACDELGVESRLVKPIKMREMYQVLAQLKKENLARKSIKQEDRLKFAKGIKVLIAEDNEVNMFLTKSIIQQIAPDASIFEARDGKQAVKQYQKEDPDIILMDVQMPNLNGIEATHTIRELQKSFHVPIIALTAGAMNDERERCLEAGMDDFMTKPIVKQDIADMFTKWIGTATAQETSSIYESPINFQLSNHIDRVWFDEYTSLDPTFKIEFIKLLKLELCESGKYLKQHVDSNDLEGLKRTGHKLKGTSLTAGLTELSKLAIAFELLADFDATYIEELLEKTLDEIKIILNLLELE</sequence>
<keyword evidence="9" id="KW-0418">Kinase</keyword>
<evidence type="ECO:0000313" key="23">
    <source>
        <dbReference type="Proteomes" id="UP000294616"/>
    </source>
</evidence>
<dbReference type="PRINTS" id="PR00344">
    <property type="entry name" value="BCTRLSENSOR"/>
</dbReference>
<keyword evidence="8" id="KW-0547">Nucleotide-binding</keyword>
<evidence type="ECO:0000256" key="11">
    <source>
        <dbReference type="ARBA" id="ARBA00022989"/>
    </source>
</evidence>
<name>A0A4V2PY93_9SPHI</name>
<evidence type="ECO:0000256" key="4">
    <source>
        <dbReference type="ARBA" id="ARBA00022475"/>
    </source>
</evidence>
<evidence type="ECO:0000256" key="6">
    <source>
        <dbReference type="ARBA" id="ARBA00022679"/>
    </source>
</evidence>
<evidence type="ECO:0000256" key="7">
    <source>
        <dbReference type="ARBA" id="ARBA00022692"/>
    </source>
</evidence>
<dbReference type="InterPro" id="IPR008207">
    <property type="entry name" value="Sig_transdc_His_kin_Hpt_dom"/>
</dbReference>
<dbReference type="FunFam" id="1.10.287.130:FF:000002">
    <property type="entry name" value="Two-component osmosensing histidine kinase"/>
    <property type="match status" value="1"/>
</dbReference>
<dbReference type="CDD" id="cd17546">
    <property type="entry name" value="REC_hyHK_CKI1_RcsC-like"/>
    <property type="match status" value="2"/>
</dbReference>
<keyword evidence="5 17" id="KW-0597">Phosphoprotein</keyword>
<dbReference type="GO" id="GO:0005886">
    <property type="term" value="C:plasma membrane"/>
    <property type="evidence" value="ECO:0007669"/>
    <property type="project" value="UniProtKB-SubCell"/>
</dbReference>
<dbReference type="NCBIfam" id="TIGR00229">
    <property type="entry name" value="sensory_box"/>
    <property type="match status" value="2"/>
</dbReference>
<dbReference type="PROSITE" id="PS50110">
    <property type="entry name" value="RESPONSE_REGULATORY"/>
    <property type="match status" value="2"/>
</dbReference>
<dbReference type="Pfam" id="PF02518">
    <property type="entry name" value="HATPase_c"/>
    <property type="match status" value="1"/>
</dbReference>
<dbReference type="EC" id="2.7.13.3" evidence="3"/>
<keyword evidence="10" id="KW-0067">ATP-binding</keyword>
<dbReference type="SMART" id="SM00448">
    <property type="entry name" value="REC"/>
    <property type="match status" value="2"/>
</dbReference>
<evidence type="ECO:0000259" key="18">
    <source>
        <dbReference type="PROSITE" id="PS50109"/>
    </source>
</evidence>
<dbReference type="InterPro" id="IPR005467">
    <property type="entry name" value="His_kinase_dom"/>
</dbReference>
<evidence type="ECO:0000259" key="20">
    <source>
        <dbReference type="PROSITE" id="PS50112"/>
    </source>
</evidence>
<dbReference type="GO" id="GO:0000155">
    <property type="term" value="F:phosphorelay sensor kinase activity"/>
    <property type="evidence" value="ECO:0007669"/>
    <property type="project" value="InterPro"/>
</dbReference>
<dbReference type="EMBL" id="SMGO01000001">
    <property type="protein sequence ID" value="TCK85121.1"/>
    <property type="molecule type" value="Genomic_DNA"/>
</dbReference>
<feature type="modified residue" description="Phosphohistidine" evidence="16">
    <location>
        <position position="991"/>
    </location>
</feature>
<dbReference type="InterPro" id="IPR003661">
    <property type="entry name" value="HisK_dim/P_dom"/>
</dbReference>
<dbReference type="Pfam" id="PF01627">
    <property type="entry name" value="Hpt"/>
    <property type="match status" value="1"/>
</dbReference>
<dbReference type="InterPro" id="IPR003594">
    <property type="entry name" value="HATPase_dom"/>
</dbReference>
<dbReference type="PANTHER" id="PTHR45339">
    <property type="entry name" value="HYBRID SIGNAL TRANSDUCTION HISTIDINE KINASE J"/>
    <property type="match status" value="1"/>
</dbReference>
<evidence type="ECO:0000256" key="10">
    <source>
        <dbReference type="ARBA" id="ARBA00022840"/>
    </source>
</evidence>
<keyword evidence="11" id="KW-1133">Transmembrane helix</keyword>
<dbReference type="SUPFAM" id="SSF55874">
    <property type="entry name" value="ATPase domain of HSP90 chaperone/DNA topoisomerase II/histidine kinase"/>
    <property type="match status" value="1"/>
</dbReference>
<evidence type="ECO:0000256" key="14">
    <source>
        <dbReference type="ARBA" id="ARBA00064003"/>
    </source>
</evidence>
<feature type="modified residue" description="4-aspartylphosphate" evidence="17">
    <location>
        <position position="708"/>
    </location>
</feature>
<dbReference type="CDD" id="cd16922">
    <property type="entry name" value="HATPase_EvgS-ArcB-TorS-like"/>
    <property type="match status" value="1"/>
</dbReference>
<dbReference type="InterPro" id="IPR000014">
    <property type="entry name" value="PAS"/>
</dbReference>
<dbReference type="Pfam" id="PF13188">
    <property type="entry name" value="PAS_8"/>
    <property type="match status" value="1"/>
</dbReference>
<dbReference type="Gene3D" id="3.30.450.20">
    <property type="entry name" value="PAS domain"/>
    <property type="match status" value="2"/>
</dbReference>
<keyword evidence="6" id="KW-0808">Transferase</keyword>
<gene>
    <name evidence="22" type="ORF">C8N28_0419</name>
</gene>
<feature type="modified residue" description="4-aspartylphosphate" evidence="17">
    <location>
        <position position="849"/>
    </location>
</feature>
<feature type="domain" description="PAS" evidence="20">
    <location>
        <begin position="280"/>
        <end position="350"/>
    </location>
</feature>
<dbReference type="SMART" id="SM00091">
    <property type="entry name" value="PAS"/>
    <property type="match status" value="2"/>
</dbReference>
<dbReference type="Gene3D" id="3.40.50.2300">
    <property type="match status" value="2"/>
</dbReference>
<comment type="caution">
    <text evidence="22">The sequence shown here is derived from an EMBL/GenBank/DDBJ whole genome shotgun (WGS) entry which is preliminary data.</text>
</comment>
<evidence type="ECO:0000256" key="8">
    <source>
        <dbReference type="ARBA" id="ARBA00022741"/>
    </source>
</evidence>
<evidence type="ECO:0000256" key="2">
    <source>
        <dbReference type="ARBA" id="ARBA00004651"/>
    </source>
</evidence>
<dbReference type="PROSITE" id="PS50109">
    <property type="entry name" value="HIS_KIN"/>
    <property type="match status" value="1"/>
</dbReference>
<evidence type="ECO:0000256" key="17">
    <source>
        <dbReference type="PROSITE-ProRule" id="PRU00169"/>
    </source>
</evidence>
<evidence type="ECO:0000256" key="13">
    <source>
        <dbReference type="ARBA" id="ARBA00023136"/>
    </source>
</evidence>
<keyword evidence="13" id="KW-0472">Membrane</keyword>
<dbReference type="InterPro" id="IPR036641">
    <property type="entry name" value="HPT_dom_sf"/>
</dbReference>
<dbReference type="SMART" id="SM00388">
    <property type="entry name" value="HisKA"/>
    <property type="match status" value="1"/>
</dbReference>
<dbReference type="InterPro" id="IPR036890">
    <property type="entry name" value="HATPase_C_sf"/>
</dbReference>
<dbReference type="Proteomes" id="UP000294616">
    <property type="component" value="Unassembled WGS sequence"/>
</dbReference>
<dbReference type="FunFam" id="3.30.565.10:FF:000010">
    <property type="entry name" value="Sensor histidine kinase RcsC"/>
    <property type="match status" value="1"/>
</dbReference>
<evidence type="ECO:0000259" key="21">
    <source>
        <dbReference type="PROSITE" id="PS50894"/>
    </source>
</evidence>
<protein>
    <recommendedName>
        <fullName evidence="15">Sensory/regulatory protein RpfC</fullName>
        <ecNumber evidence="3">2.7.13.3</ecNumber>
    </recommendedName>
</protein>
<dbReference type="PROSITE" id="PS50894">
    <property type="entry name" value="HPT"/>
    <property type="match status" value="1"/>
</dbReference>
<evidence type="ECO:0000256" key="1">
    <source>
        <dbReference type="ARBA" id="ARBA00000085"/>
    </source>
</evidence>
<dbReference type="Gene3D" id="1.20.120.160">
    <property type="entry name" value="HPT domain"/>
    <property type="match status" value="1"/>
</dbReference>
<keyword evidence="23" id="KW-1185">Reference proteome</keyword>
<keyword evidence="12" id="KW-0902">Two-component regulatory system</keyword>
<dbReference type="Pfam" id="PF00072">
    <property type="entry name" value="Response_reg"/>
    <property type="match status" value="2"/>
</dbReference>
<comment type="catalytic activity">
    <reaction evidence="1">
        <text>ATP + protein L-histidine = ADP + protein N-phospho-L-histidine.</text>
        <dbReference type="EC" id="2.7.13.3"/>
    </reaction>
</comment>
<evidence type="ECO:0000256" key="16">
    <source>
        <dbReference type="PROSITE-ProRule" id="PRU00110"/>
    </source>
</evidence>
<dbReference type="Pfam" id="PF00512">
    <property type="entry name" value="HisKA"/>
    <property type="match status" value="1"/>
</dbReference>
<dbReference type="AlphaFoldDB" id="A0A4V2PY93"/>